<evidence type="ECO:0000313" key="2">
    <source>
        <dbReference type="EMBL" id="AKU97233.1"/>
    </source>
</evidence>
<proteinExistence type="predicted"/>
<dbReference type="Proteomes" id="UP000064967">
    <property type="component" value="Chromosome"/>
</dbReference>
<feature type="region of interest" description="Disordered" evidence="1">
    <location>
        <begin position="27"/>
        <end position="50"/>
    </location>
</feature>
<evidence type="ECO:0000313" key="3">
    <source>
        <dbReference type="Proteomes" id="UP000064967"/>
    </source>
</evidence>
<gene>
    <name evidence="2" type="ORF">AKJ09_03897</name>
</gene>
<sequence>MSYARWLIVRRKEDGQLFFAPSSWHDEKGRTVSAPEAITRAQSGRSQVEE</sequence>
<feature type="compositionally biased region" description="Polar residues" evidence="1">
    <location>
        <begin position="40"/>
        <end position="50"/>
    </location>
</feature>
<reference evidence="2 3" key="1">
    <citation type="submission" date="2015-08" db="EMBL/GenBank/DDBJ databases">
        <authorList>
            <person name="Babu N.S."/>
            <person name="Beckwith C.J."/>
            <person name="Beseler K.G."/>
            <person name="Brison A."/>
            <person name="Carone J.V."/>
            <person name="Caskin T.P."/>
            <person name="Diamond M."/>
            <person name="Durham M.E."/>
            <person name="Foxe J.M."/>
            <person name="Go M."/>
            <person name="Henderson B.A."/>
            <person name="Jones I.B."/>
            <person name="McGettigan J.A."/>
            <person name="Micheletti S.J."/>
            <person name="Nasrallah M.E."/>
            <person name="Ortiz D."/>
            <person name="Piller C.R."/>
            <person name="Privatt S.R."/>
            <person name="Schneider S.L."/>
            <person name="Sharp S."/>
            <person name="Smith T.C."/>
            <person name="Stanton J.D."/>
            <person name="Ullery H.E."/>
            <person name="Wilson R.J."/>
            <person name="Serrano M.G."/>
            <person name="Buck G."/>
            <person name="Lee V."/>
            <person name="Wang Y."/>
            <person name="Carvalho R."/>
            <person name="Voegtly L."/>
            <person name="Shi R."/>
            <person name="Duckworth R."/>
            <person name="Johnson A."/>
            <person name="Loviza R."/>
            <person name="Walstead R."/>
            <person name="Shah Z."/>
            <person name="Kiflezghi M."/>
            <person name="Wade K."/>
            <person name="Ball S.L."/>
            <person name="Bradley K.W."/>
            <person name="Asai D.J."/>
            <person name="Bowman C.A."/>
            <person name="Russell D.A."/>
            <person name="Pope W.H."/>
            <person name="Jacobs-Sera D."/>
            <person name="Hendrix R.W."/>
            <person name="Hatfull G.F."/>
        </authorList>
    </citation>
    <scope>NUCLEOTIDE SEQUENCE [LARGE SCALE GENOMIC DNA]</scope>
    <source>
        <strain evidence="2 3">DSM 27648</strain>
    </source>
</reference>
<dbReference type="KEGG" id="llu:AKJ09_03897"/>
<keyword evidence="3" id="KW-1185">Reference proteome</keyword>
<accession>A0A0K1PUM7</accession>
<dbReference type="AlphaFoldDB" id="A0A0K1PUM7"/>
<organism evidence="2 3">
    <name type="scientific">Labilithrix luteola</name>
    <dbReference type="NCBI Taxonomy" id="1391654"/>
    <lineage>
        <taxon>Bacteria</taxon>
        <taxon>Pseudomonadati</taxon>
        <taxon>Myxococcota</taxon>
        <taxon>Polyangia</taxon>
        <taxon>Polyangiales</taxon>
        <taxon>Labilitrichaceae</taxon>
        <taxon>Labilithrix</taxon>
    </lineage>
</organism>
<evidence type="ECO:0000256" key="1">
    <source>
        <dbReference type="SAM" id="MobiDB-lite"/>
    </source>
</evidence>
<name>A0A0K1PUM7_9BACT</name>
<protein>
    <submittedName>
        <fullName evidence="2">Uncharacterized protein</fullName>
    </submittedName>
</protein>
<dbReference type="EMBL" id="CP012333">
    <property type="protein sequence ID" value="AKU97233.1"/>
    <property type="molecule type" value="Genomic_DNA"/>
</dbReference>